<feature type="compositionally biased region" description="Basic residues" evidence="1">
    <location>
        <begin position="69"/>
        <end position="82"/>
    </location>
</feature>
<gene>
    <name evidence="2" type="ORF">F2Q68_00031402</name>
    <name evidence="4" type="ORF">F2Q69_00036450</name>
    <name evidence="3" type="ORF">F2Q70_00036221</name>
</gene>
<evidence type="ECO:0000313" key="4">
    <source>
        <dbReference type="EMBL" id="KAF3604616.1"/>
    </source>
</evidence>
<dbReference type="AlphaFoldDB" id="A0A8S9JTT0"/>
<evidence type="ECO:0000313" key="3">
    <source>
        <dbReference type="EMBL" id="KAF2584743.1"/>
    </source>
</evidence>
<sequence>MKQFDENIKAPKLMAGDIRATNAMTITPFQDFTQTVVDAYADSASSGGPPEGSTGFRVGSYDSNPSRTKMSKSKPRRRQRKF</sequence>
<organism evidence="3">
    <name type="scientific">Brassica cretica</name>
    <name type="common">Mustard</name>
    <dbReference type="NCBI Taxonomy" id="69181"/>
    <lineage>
        <taxon>Eukaryota</taxon>
        <taxon>Viridiplantae</taxon>
        <taxon>Streptophyta</taxon>
        <taxon>Embryophyta</taxon>
        <taxon>Tracheophyta</taxon>
        <taxon>Spermatophyta</taxon>
        <taxon>Magnoliopsida</taxon>
        <taxon>eudicotyledons</taxon>
        <taxon>Gunneridae</taxon>
        <taxon>Pentapetalae</taxon>
        <taxon>rosids</taxon>
        <taxon>malvids</taxon>
        <taxon>Brassicales</taxon>
        <taxon>Brassicaceae</taxon>
        <taxon>Brassiceae</taxon>
        <taxon>Brassica</taxon>
    </lineage>
</organism>
<accession>A0A8S9JTT0</accession>
<evidence type="ECO:0000313" key="2">
    <source>
        <dbReference type="EMBL" id="KAF2542261.1"/>
    </source>
</evidence>
<dbReference type="EMBL" id="QGKW02002005">
    <property type="protein sequence ID" value="KAF2542261.1"/>
    <property type="molecule type" value="Genomic_DNA"/>
</dbReference>
<dbReference type="EMBL" id="QGKX02000004">
    <property type="protein sequence ID" value="KAF3604616.1"/>
    <property type="molecule type" value="Genomic_DNA"/>
</dbReference>
<dbReference type="Proteomes" id="UP000712600">
    <property type="component" value="Unassembled WGS sequence"/>
</dbReference>
<protein>
    <submittedName>
        <fullName evidence="3">Uncharacterized protein</fullName>
    </submittedName>
</protein>
<comment type="caution">
    <text evidence="3">The sequence shown here is derived from an EMBL/GenBank/DDBJ whole genome shotgun (WGS) entry which is preliminary data.</text>
</comment>
<reference evidence="3" key="1">
    <citation type="submission" date="2019-12" db="EMBL/GenBank/DDBJ databases">
        <title>Genome sequencing and annotation of Brassica cretica.</title>
        <authorList>
            <person name="Studholme D.J."/>
            <person name="Sarris P.F."/>
        </authorList>
    </citation>
    <scope>NUCLEOTIDE SEQUENCE</scope>
    <source>
        <strain evidence="2">PFS-001/15</strain>
        <strain evidence="3">PFS-102/07</strain>
        <tissue evidence="3">Leaf</tissue>
    </source>
</reference>
<evidence type="ECO:0000256" key="1">
    <source>
        <dbReference type="SAM" id="MobiDB-lite"/>
    </source>
</evidence>
<feature type="region of interest" description="Disordered" evidence="1">
    <location>
        <begin position="41"/>
        <end position="82"/>
    </location>
</feature>
<name>A0A8S9JTT0_BRACR</name>
<dbReference type="Proteomes" id="UP000712281">
    <property type="component" value="Unassembled WGS sequence"/>
</dbReference>
<dbReference type="EMBL" id="QGKY02000246">
    <property type="protein sequence ID" value="KAF2584743.1"/>
    <property type="molecule type" value="Genomic_DNA"/>
</dbReference>
<reference evidence="4" key="2">
    <citation type="submission" date="2019-12" db="EMBL/GenBank/DDBJ databases">
        <title>Genome sequencing and annotation of Brassica cretica.</title>
        <authorList>
            <person name="Studholme D.J."/>
            <person name="Sarris P."/>
        </authorList>
    </citation>
    <scope>NUCLEOTIDE SEQUENCE</scope>
    <source>
        <strain evidence="4">PFS-109/04</strain>
        <tissue evidence="4">Leaf</tissue>
    </source>
</reference>
<proteinExistence type="predicted"/>